<reference evidence="1 2" key="1">
    <citation type="submission" date="2016-03" db="EMBL/GenBank/DDBJ databases">
        <title>Trachymyrmex septentrionalis WGS genome.</title>
        <authorList>
            <person name="Nygaard S."/>
            <person name="Hu H."/>
            <person name="Boomsma J."/>
            <person name="Zhang G."/>
        </authorList>
    </citation>
    <scope>NUCLEOTIDE SEQUENCE [LARGE SCALE GENOMIC DNA]</scope>
    <source>
        <strain evidence="1">Tsep2-gDNA-1</strain>
        <tissue evidence="1">Whole body</tissue>
    </source>
</reference>
<gene>
    <name evidence="1" type="ORF">ALC56_13714</name>
</gene>
<evidence type="ECO:0000313" key="2">
    <source>
        <dbReference type="Proteomes" id="UP000078541"/>
    </source>
</evidence>
<keyword evidence="2" id="KW-1185">Reference proteome</keyword>
<evidence type="ECO:0000313" key="1">
    <source>
        <dbReference type="EMBL" id="KYN31961.1"/>
    </source>
</evidence>
<dbReference type="AlphaFoldDB" id="A0A195EUY2"/>
<accession>A0A195EUY2</accession>
<proteinExistence type="predicted"/>
<protein>
    <submittedName>
        <fullName evidence="1">Uncharacterized protein</fullName>
    </submittedName>
</protein>
<sequence length="177" mass="19224">MQEIASPRQRRTVHSGNTVEYIRVQGSVGGGKHDAMAKVKRRCAYASANARVTPWRRVIAAETIAAISYSASNSLPSYPRHFGTAGTLENVHPGNFGVVLPVPVLPPCSGSYRRSGALSHFPMKGTLREKHDLPYAVSQAGQTGTRRLLLGVPAGDRSFTHSPHQSIRKFALETAFF</sequence>
<organism evidence="1 2">
    <name type="scientific">Trachymyrmex septentrionalis</name>
    <dbReference type="NCBI Taxonomy" id="34720"/>
    <lineage>
        <taxon>Eukaryota</taxon>
        <taxon>Metazoa</taxon>
        <taxon>Ecdysozoa</taxon>
        <taxon>Arthropoda</taxon>
        <taxon>Hexapoda</taxon>
        <taxon>Insecta</taxon>
        <taxon>Pterygota</taxon>
        <taxon>Neoptera</taxon>
        <taxon>Endopterygota</taxon>
        <taxon>Hymenoptera</taxon>
        <taxon>Apocrita</taxon>
        <taxon>Aculeata</taxon>
        <taxon>Formicoidea</taxon>
        <taxon>Formicidae</taxon>
        <taxon>Myrmicinae</taxon>
        <taxon>Trachymyrmex</taxon>
    </lineage>
</organism>
<dbReference type="EMBL" id="KQ981958">
    <property type="protein sequence ID" value="KYN31961.1"/>
    <property type="molecule type" value="Genomic_DNA"/>
</dbReference>
<name>A0A195EUY2_9HYME</name>
<dbReference type="Proteomes" id="UP000078541">
    <property type="component" value="Unassembled WGS sequence"/>
</dbReference>